<dbReference type="Proteomes" id="UP000029614">
    <property type="component" value="Unassembled WGS sequence"/>
</dbReference>
<evidence type="ECO:0000313" key="3">
    <source>
        <dbReference type="Proteomes" id="UP000029614"/>
    </source>
</evidence>
<dbReference type="RefSeq" id="WP_036854693.1">
    <property type="nucleotide sequence ID" value="NZ_JRNU01000011.1"/>
</dbReference>
<reference evidence="2 3" key="1">
    <citation type="submission" date="2014-07" db="EMBL/GenBank/DDBJ databases">
        <authorList>
            <person name="McCorrison J."/>
            <person name="Sanka R."/>
            <person name="Torralba M."/>
            <person name="Gillis M."/>
            <person name="Haft D.H."/>
            <person name="Methe B."/>
            <person name="Sutton G."/>
            <person name="Nelson K.E."/>
        </authorList>
    </citation>
    <scope>NUCLEOTIDE SEQUENCE [LARGE SCALE GENOMIC DNA]</scope>
    <source>
        <strain evidence="2 3">DNF00058</strain>
    </source>
</reference>
<dbReference type="Pfam" id="PF12728">
    <property type="entry name" value="HTH_17"/>
    <property type="match status" value="1"/>
</dbReference>
<feature type="domain" description="Helix-turn-helix" evidence="1">
    <location>
        <begin position="47"/>
        <end position="96"/>
    </location>
</feature>
<dbReference type="SUPFAM" id="SSF46955">
    <property type="entry name" value="Putative DNA-binding domain"/>
    <property type="match status" value="1"/>
</dbReference>
<sequence>MSENSTILKGICSNDMIVVTKSDLETFAKEVVRGLKKEIADDATCSLMTAKEVCSMLNISTATLWRLCNDGDLRVIKVAGCSRYRRADVEKFLQSCLKRKCL</sequence>
<dbReference type="EMBL" id="JRNU01000011">
    <property type="protein sequence ID" value="KGF52500.1"/>
    <property type="molecule type" value="Genomic_DNA"/>
</dbReference>
<organism evidence="2 3">
    <name type="scientific">Prevotella amnii DNF00058</name>
    <dbReference type="NCBI Taxonomy" id="1401066"/>
    <lineage>
        <taxon>Bacteria</taxon>
        <taxon>Pseudomonadati</taxon>
        <taxon>Bacteroidota</taxon>
        <taxon>Bacteroidia</taxon>
        <taxon>Bacteroidales</taxon>
        <taxon>Prevotellaceae</taxon>
        <taxon>Prevotella</taxon>
    </lineage>
</organism>
<dbReference type="InterPro" id="IPR041657">
    <property type="entry name" value="HTH_17"/>
</dbReference>
<keyword evidence="3" id="KW-1185">Reference proteome</keyword>
<evidence type="ECO:0000259" key="1">
    <source>
        <dbReference type="Pfam" id="PF12728"/>
    </source>
</evidence>
<dbReference type="AlphaFoldDB" id="A0A096B078"/>
<gene>
    <name evidence="2" type="ORF">HMPREF9302_03480</name>
</gene>
<name>A0A096B078_9BACT</name>
<protein>
    <recommendedName>
        <fullName evidence="1">Helix-turn-helix domain-containing protein</fullName>
    </recommendedName>
</protein>
<dbReference type="OrthoDB" id="5524782at2"/>
<proteinExistence type="predicted"/>
<evidence type="ECO:0000313" key="2">
    <source>
        <dbReference type="EMBL" id="KGF52500.1"/>
    </source>
</evidence>
<dbReference type="InterPro" id="IPR009061">
    <property type="entry name" value="DNA-bd_dom_put_sf"/>
</dbReference>
<accession>A0A096B078</accession>
<comment type="caution">
    <text evidence="2">The sequence shown here is derived from an EMBL/GenBank/DDBJ whole genome shotgun (WGS) entry which is preliminary data.</text>
</comment>